<feature type="compositionally biased region" description="Basic and acidic residues" evidence="5">
    <location>
        <begin position="635"/>
        <end position="645"/>
    </location>
</feature>
<feature type="compositionally biased region" description="Acidic residues" evidence="5">
    <location>
        <begin position="100"/>
        <end position="125"/>
    </location>
</feature>
<dbReference type="GeneID" id="106472430"/>
<feature type="compositionally biased region" description="Low complexity" evidence="5">
    <location>
        <begin position="9"/>
        <end position="18"/>
    </location>
</feature>
<feature type="compositionally biased region" description="Basic and acidic residues" evidence="5">
    <location>
        <begin position="1006"/>
        <end position="1019"/>
    </location>
</feature>
<feature type="compositionally biased region" description="Pro residues" evidence="5">
    <location>
        <begin position="1854"/>
        <end position="1866"/>
    </location>
</feature>
<evidence type="ECO:0000259" key="6">
    <source>
        <dbReference type="PROSITE" id="PS50016"/>
    </source>
</evidence>
<dbReference type="InterPro" id="IPR057031">
    <property type="entry name" value="SFR19-like_C"/>
</dbReference>
<keyword evidence="8" id="KW-1185">Reference proteome</keyword>
<dbReference type="CDD" id="cd15536">
    <property type="entry name" value="PHD_PHRF1"/>
    <property type="match status" value="1"/>
</dbReference>
<feature type="compositionally biased region" description="Basic and acidic residues" evidence="5">
    <location>
        <begin position="1560"/>
        <end position="1594"/>
    </location>
</feature>
<feature type="compositionally biased region" description="Basic residues" evidence="5">
    <location>
        <begin position="657"/>
        <end position="673"/>
    </location>
</feature>
<accession>A0ABM1TLF5</accession>
<feature type="region of interest" description="Disordered" evidence="5">
    <location>
        <begin position="635"/>
        <end position="678"/>
    </location>
</feature>
<dbReference type="Gene3D" id="3.30.40.10">
    <property type="entry name" value="Zinc/RING finger domain, C3HC4 (zinc finger)"/>
    <property type="match status" value="2"/>
</dbReference>
<feature type="compositionally biased region" description="Basic and acidic residues" evidence="5">
    <location>
        <begin position="1289"/>
        <end position="1307"/>
    </location>
</feature>
<evidence type="ECO:0000313" key="10">
    <source>
        <dbReference type="RefSeq" id="XP_022256712.1"/>
    </source>
</evidence>
<evidence type="ECO:0000256" key="1">
    <source>
        <dbReference type="ARBA" id="ARBA00022723"/>
    </source>
</evidence>
<gene>
    <name evidence="9 10 11" type="primary">LOC106472430</name>
</gene>
<feature type="region of interest" description="Disordered" evidence="5">
    <location>
        <begin position="794"/>
        <end position="839"/>
    </location>
</feature>
<feature type="compositionally biased region" description="Basic and acidic residues" evidence="5">
    <location>
        <begin position="1540"/>
        <end position="1551"/>
    </location>
</feature>
<dbReference type="InterPro" id="IPR011011">
    <property type="entry name" value="Znf_FYVE_PHD"/>
</dbReference>
<reference evidence="9 10" key="1">
    <citation type="submission" date="2025-05" db="UniProtKB">
        <authorList>
            <consortium name="RefSeq"/>
        </authorList>
    </citation>
    <scope>IDENTIFICATION</scope>
    <source>
        <tissue evidence="9 10">Muscle</tissue>
    </source>
</reference>
<dbReference type="PROSITE" id="PS50016">
    <property type="entry name" value="ZF_PHD_2"/>
    <property type="match status" value="1"/>
</dbReference>
<evidence type="ECO:0000256" key="5">
    <source>
        <dbReference type="SAM" id="MobiDB-lite"/>
    </source>
</evidence>
<dbReference type="PROSITE" id="PS01359">
    <property type="entry name" value="ZF_PHD_1"/>
    <property type="match status" value="1"/>
</dbReference>
<dbReference type="SMART" id="SM00249">
    <property type="entry name" value="PHD"/>
    <property type="match status" value="1"/>
</dbReference>
<feature type="compositionally biased region" description="Acidic residues" evidence="5">
    <location>
        <begin position="80"/>
        <end position="92"/>
    </location>
</feature>
<dbReference type="PANTHER" id="PTHR12618">
    <property type="entry name" value="PHD AND RING FINGER DOMAIN-CONTAINING PROTEIN 1"/>
    <property type="match status" value="1"/>
</dbReference>
<dbReference type="RefSeq" id="XP_022256711.1">
    <property type="nucleotide sequence ID" value="XM_022401003.1"/>
</dbReference>
<feature type="compositionally biased region" description="Basic residues" evidence="5">
    <location>
        <begin position="1595"/>
        <end position="1614"/>
    </location>
</feature>
<feature type="domain" description="RING-type" evidence="7">
    <location>
        <begin position="161"/>
        <end position="202"/>
    </location>
</feature>
<feature type="compositionally biased region" description="Acidic residues" evidence="5">
    <location>
        <begin position="1129"/>
        <end position="1140"/>
    </location>
</feature>
<dbReference type="InterPro" id="IPR001965">
    <property type="entry name" value="Znf_PHD"/>
</dbReference>
<feature type="compositionally biased region" description="Basic and acidic residues" evidence="5">
    <location>
        <begin position="2231"/>
        <end position="2241"/>
    </location>
</feature>
<dbReference type="PROSITE" id="PS50089">
    <property type="entry name" value="ZF_RING_2"/>
    <property type="match status" value="1"/>
</dbReference>
<dbReference type="InterPro" id="IPR001841">
    <property type="entry name" value="Znf_RING"/>
</dbReference>
<feature type="compositionally biased region" description="Polar residues" evidence="5">
    <location>
        <begin position="571"/>
        <end position="585"/>
    </location>
</feature>
<evidence type="ECO:0000256" key="2">
    <source>
        <dbReference type="ARBA" id="ARBA00022771"/>
    </source>
</evidence>
<feature type="region of interest" description="Disordered" evidence="5">
    <location>
        <begin position="975"/>
        <end position="1166"/>
    </location>
</feature>
<feature type="compositionally biased region" description="Low complexity" evidence="5">
    <location>
        <begin position="591"/>
        <end position="603"/>
    </location>
</feature>
<keyword evidence="3" id="KW-0862">Zinc</keyword>
<organism evidence="8 9">
    <name type="scientific">Limulus polyphemus</name>
    <name type="common">Atlantic horseshoe crab</name>
    <dbReference type="NCBI Taxonomy" id="6850"/>
    <lineage>
        <taxon>Eukaryota</taxon>
        <taxon>Metazoa</taxon>
        <taxon>Ecdysozoa</taxon>
        <taxon>Arthropoda</taxon>
        <taxon>Chelicerata</taxon>
        <taxon>Merostomata</taxon>
        <taxon>Xiphosura</taxon>
        <taxon>Limulidae</taxon>
        <taxon>Limulus</taxon>
    </lineage>
</organism>
<dbReference type="PROSITE" id="PS00518">
    <property type="entry name" value="ZF_RING_1"/>
    <property type="match status" value="1"/>
</dbReference>
<feature type="compositionally biased region" description="Polar residues" evidence="5">
    <location>
        <begin position="604"/>
        <end position="613"/>
    </location>
</feature>
<feature type="domain" description="PHD-type" evidence="6">
    <location>
        <begin position="239"/>
        <end position="289"/>
    </location>
</feature>
<protein>
    <submittedName>
        <fullName evidence="9 10">Uncharacterized protein LOC106472430</fullName>
    </submittedName>
</protein>
<dbReference type="InterPro" id="IPR017907">
    <property type="entry name" value="Znf_RING_CS"/>
</dbReference>
<evidence type="ECO:0000256" key="4">
    <source>
        <dbReference type="PROSITE-ProRule" id="PRU00175"/>
    </source>
</evidence>
<dbReference type="Pfam" id="PF13639">
    <property type="entry name" value="zf-RING_2"/>
    <property type="match status" value="1"/>
</dbReference>
<dbReference type="SUPFAM" id="SSF57850">
    <property type="entry name" value="RING/U-box"/>
    <property type="match status" value="1"/>
</dbReference>
<dbReference type="SMART" id="SM00184">
    <property type="entry name" value="RING"/>
    <property type="match status" value="2"/>
</dbReference>
<feature type="region of interest" description="Disordered" evidence="5">
    <location>
        <begin position="900"/>
        <end position="948"/>
    </location>
</feature>
<feature type="compositionally biased region" description="Acidic residues" evidence="5">
    <location>
        <begin position="903"/>
        <end position="944"/>
    </location>
</feature>
<dbReference type="PANTHER" id="PTHR12618:SF20">
    <property type="entry name" value="PHD AND RING FINGER DOMAIN-CONTAINING PROTEIN 1"/>
    <property type="match status" value="1"/>
</dbReference>
<feature type="compositionally biased region" description="Basic and acidic residues" evidence="5">
    <location>
        <begin position="1094"/>
        <end position="1128"/>
    </location>
</feature>
<feature type="region of interest" description="Disordered" evidence="5">
    <location>
        <begin position="1412"/>
        <end position="1476"/>
    </location>
</feature>
<evidence type="ECO:0000259" key="7">
    <source>
        <dbReference type="PROSITE" id="PS50089"/>
    </source>
</evidence>
<dbReference type="InterPro" id="IPR019786">
    <property type="entry name" value="Zinc_finger_PHD-type_CS"/>
</dbReference>
<keyword evidence="2 4" id="KW-0863">Zinc-finger</keyword>
<feature type="compositionally biased region" description="Basic and acidic residues" evidence="5">
    <location>
        <begin position="1491"/>
        <end position="1532"/>
    </location>
</feature>
<feature type="compositionally biased region" description="Acidic residues" evidence="5">
    <location>
        <begin position="996"/>
        <end position="1005"/>
    </location>
</feature>
<dbReference type="Proteomes" id="UP000694941">
    <property type="component" value="Unplaced"/>
</dbReference>
<dbReference type="CDD" id="cd16635">
    <property type="entry name" value="mRING-HC-C3HC3D_PHRF1"/>
    <property type="match status" value="1"/>
</dbReference>
<dbReference type="Pfam" id="PF00628">
    <property type="entry name" value="PHD"/>
    <property type="match status" value="1"/>
</dbReference>
<dbReference type="SUPFAM" id="SSF57903">
    <property type="entry name" value="FYVE/PHD zinc finger"/>
    <property type="match status" value="1"/>
</dbReference>
<dbReference type="RefSeq" id="XP_022256712.1">
    <property type="nucleotide sequence ID" value="XM_022401004.1"/>
</dbReference>
<evidence type="ECO:0000313" key="9">
    <source>
        <dbReference type="RefSeq" id="XP_022256711.1"/>
    </source>
</evidence>
<evidence type="ECO:0000313" key="11">
    <source>
        <dbReference type="RefSeq" id="XP_022256713.1"/>
    </source>
</evidence>
<feature type="region of interest" description="Disordered" evidence="5">
    <location>
        <begin position="1489"/>
        <end position="1620"/>
    </location>
</feature>
<feature type="compositionally biased region" description="Basic and acidic residues" evidence="5">
    <location>
        <begin position="801"/>
        <end position="839"/>
    </location>
</feature>
<keyword evidence="1" id="KW-0479">Metal-binding</keyword>
<feature type="region of interest" description="Disordered" evidence="5">
    <location>
        <begin position="1"/>
        <end position="140"/>
    </location>
</feature>
<feature type="compositionally biased region" description="Basic residues" evidence="5">
    <location>
        <begin position="365"/>
        <end position="420"/>
    </location>
</feature>
<evidence type="ECO:0000256" key="3">
    <source>
        <dbReference type="ARBA" id="ARBA00022833"/>
    </source>
</evidence>
<feature type="region of interest" description="Disordered" evidence="5">
    <location>
        <begin position="571"/>
        <end position="613"/>
    </location>
</feature>
<feature type="compositionally biased region" description="Basic and acidic residues" evidence="5">
    <location>
        <begin position="1141"/>
        <end position="1155"/>
    </location>
</feature>
<feature type="compositionally biased region" description="Acidic residues" evidence="5">
    <location>
        <begin position="975"/>
        <end position="987"/>
    </location>
</feature>
<dbReference type="InterPro" id="IPR047157">
    <property type="entry name" value="PHRF1/Atg35"/>
</dbReference>
<feature type="region of interest" description="Disordered" evidence="5">
    <location>
        <begin position="1255"/>
        <end position="1317"/>
    </location>
</feature>
<feature type="compositionally biased region" description="Basic residues" evidence="5">
    <location>
        <begin position="1261"/>
        <end position="1273"/>
    </location>
</feature>
<evidence type="ECO:0000313" key="8">
    <source>
        <dbReference type="Proteomes" id="UP000694941"/>
    </source>
</evidence>
<dbReference type="Pfam" id="PF23030">
    <property type="entry name" value="SCAF11-like_C"/>
    <property type="match status" value="1"/>
</dbReference>
<feature type="region of interest" description="Disordered" evidence="5">
    <location>
        <begin position="2194"/>
        <end position="2256"/>
    </location>
</feature>
<dbReference type="InterPro" id="IPR019787">
    <property type="entry name" value="Znf_PHD-finger"/>
</dbReference>
<dbReference type="RefSeq" id="XP_022256713.1">
    <property type="nucleotide sequence ID" value="XM_022401005.1"/>
</dbReference>
<name>A0ABM1TLF5_LIMPO</name>
<feature type="region of interest" description="Disordered" evidence="5">
    <location>
        <begin position="1794"/>
        <end position="1881"/>
    </location>
</feature>
<feature type="compositionally biased region" description="Acidic residues" evidence="5">
    <location>
        <begin position="1278"/>
        <end position="1287"/>
    </location>
</feature>
<feature type="region of interest" description="Disordered" evidence="5">
    <location>
        <begin position="345"/>
        <end position="425"/>
    </location>
</feature>
<dbReference type="InterPro" id="IPR013083">
    <property type="entry name" value="Znf_RING/FYVE/PHD"/>
</dbReference>
<feature type="compositionally biased region" description="Acidic residues" evidence="5">
    <location>
        <begin position="1024"/>
        <end position="1093"/>
    </location>
</feature>
<proteinExistence type="predicted"/>
<sequence>MSSDEDFNENCGKNGQNNNRKRRLIRDDSELDDDGLENGNFSSGHSNEDLALVRKKKTRVLEESDNDDDSHIAKKRQNCDTEESVASEDSDENVNSTAESESENDSDDEEDEESEEDDFEEENECENAHETEVSMAETSASRVLNEIETDSDESDGQSEMCPVCLNKFRGQEIGTPESCDHSFCLECLLEWSRNVNTCPIDRQRFSLIFVRLEFGGKICKRLQVENMFHEDDEQQAEDNTYCEICGMADREDRLLLCDACDFGYHCECLDPPLEEVPVEEWFCPDCLPTVEANHQSSMPQEVLDDFREMLSSNFRPGAAVFRRVIPRTRASENVRSRIQRRRIARESADENERVPTIQTPSSSVPRRKKKIVRRKSRKIKTRKRRRKTTKKVKTNTIKKKSTTKRRRKRKKKRKTRRSKAASRPLAAPLTVKKRIAEKLGLMKPPVGQTLPVIKRQGPSRTIHSIRSDIGISALSLFGDRDELDVVNESFEEENGDVCIVRPHRSLQAKAHAKEILSRASLSSRKNVPTVPSSENLQNFDLLGSILQTQSLLHSSSQDVRINKDGTLKSRYSSLTLKSPNGSIQKRPQDPTSQSTSSKETSTQGYSKSSNISQENISAFTGESICTFSSCEPSRTSKDNSCDHSPSRPTDGQCSSFHSHHRKEKHKHSHKNEKKHLQIEEDVDIYSDIESLGEDALMMDEESTDHQFSLPSCANFHINSHIGNLEEGSDSSENELVIDEDVKDEDHNYSDDENVHITNFGGHLSSENVNDEYNKDKNVMQEIVEKEKLEEALNVSFYNPSKDNREKNKDLDSAKNAEKGESGDQTWEEGRNEENQENRLSKQVEYISHKMDKREICFGDEQGTSSETNAECIGVNICENDRAAENQLIMEPREGMEYLVEGKSEEDEEVEEQEDNDEETEDMDETEKIETDDDQENEKEAEGLNEMESTVYNDYQEQNDEGTEYIDEAENVDYDVTEEQEEEEEVVGDVDKNVVCEDIEEQEDEEEKKKEAEDIDENVKCGDIQEQEDEEATVADMDEDENVENEDIQEDEEATVADMDEDENVENEDIQEDEEAAAAEDIDEDENVTNDNIEEEMKKDSEDMDENKNVYDYDVEEHNIEEQNKHDNLESFDAETMEEELEKTTRTETNRSEKENSAQQEMYHSEQHHVMHQLGNSNENAKFPHQISLNLAGEVEDISEDENEMVCEEGDVSNDCNKNINISYKFSKEGYSEQDDVEKNVALLFAEEETNRRACRKLESKSRKKHKTSCKSHHIHLDDEAEEGEIVEDTPIKRYSERQKHSSRHKEQEEIEDLTDMAPRINVSELPRIPKIKNVEMDLSVEHCTESKRTSVLERIDAGCSDISWKKLSKSSKDRIYRDRKPKDEKLLYQREIKGNKEGNKSYKLELDRWKQDGWSREGSKYQKLDKIQKSETDRWKQDDKSKEGTKAQKSDSDRWKQDDKYKRTGSDRVKERSEIDLWKEKTDVEVPDYSRFSKEKKVERHLEKPYDKNNERREWRTDKNYDKNIDKHDKMYKERHKTKDHKEESSRSKEKEKHRRHSHEHISEKSRERECRKEEKVKIFTEKHEGRKEKTDKHEKRHHDKGHRHHDHKKRKNRAVSPYSDVTSLDAKEIYAKGDSIIINVNFNRNTLKECEVDECREDKTDSQSDIKFLKSTSLTENNANQKNTSYNNQNNILEENTVKQRSKTLKFSEDIWEVTPTEIPLDEDFQLEKDTITIMSDDGLKFESFGFENRNSSDSEAEVDCHKRNVEQNLDANLESSGKENILSISYDESNIHTKKKNQSRTTFPHSPSYPFPVESDSYDPCEPTKSPTSHHEASYIVKSVDIPSMQDEKPKPPPSPELPPLPTEPEPEEPPLPEDSVTCLNFKNSENSISVSSVIPTSFSSSSVATPHISRSPTFSAPQGASVILPNLRVPPPNFVPQNVHSNSSANNGNLLNSGGLPSLNQHVGTAPPHMMFTASHLQNVMQGGIFSTQHPPSNISSANVPGASHLGTGLPPPNALPVFSQVRSQNVGVNITLPSSVIMTNVPPPNIGLLPQMSLPNLRQPPPPLPASVQGQMYSQSKSIVSQGQIYSQSQGIVSQGQIYSQSQGIVSMTQTKPVASVIAALLPRVSAAQVTKQQPQEDVTDVVDMDVESPYSPDSPVDSPLLELDEKTISVSQNNSVSVAKDSFESLISSEKVTSSHGKRSHESSKSKIGKSKNGDHQSLQSVEFQRSLESHSRQEVASHISKKPKQDCRSEISKHKHCIRFDVIDRSKLSSSVTNRKDDKKGVMMKMDETQLKILDELPSSAVEMQVKEKFLKKLNRQERVVEEVKLAVKPYYNRKEITKDEYKEILRKSVPKICHNKSGEINPVKIKALVEGYVKKFKYQRRKSMSGTKFGKTS</sequence>